<sequence length="102" mass="10988">MGMPLKSLIQMTTASASAPTQEHRTAFQWGGTVAAMEKVVKAHFTSCHISLHMFPNSALQDSPWAIRTLGSLSCSCSSPLLPSRFSRISVSLIRHHSGLAGH</sequence>
<accession>A0A8S0T5J1</accession>
<evidence type="ECO:0000313" key="1">
    <source>
        <dbReference type="EMBL" id="CAA2999107.1"/>
    </source>
</evidence>
<reference evidence="1 2" key="1">
    <citation type="submission" date="2019-12" db="EMBL/GenBank/DDBJ databases">
        <authorList>
            <person name="Alioto T."/>
            <person name="Alioto T."/>
            <person name="Gomez Garrido J."/>
        </authorList>
    </citation>
    <scope>NUCLEOTIDE SEQUENCE [LARGE SCALE GENOMIC DNA]</scope>
</reference>
<organism evidence="1 2">
    <name type="scientific">Olea europaea subsp. europaea</name>
    <dbReference type="NCBI Taxonomy" id="158383"/>
    <lineage>
        <taxon>Eukaryota</taxon>
        <taxon>Viridiplantae</taxon>
        <taxon>Streptophyta</taxon>
        <taxon>Embryophyta</taxon>
        <taxon>Tracheophyta</taxon>
        <taxon>Spermatophyta</taxon>
        <taxon>Magnoliopsida</taxon>
        <taxon>eudicotyledons</taxon>
        <taxon>Gunneridae</taxon>
        <taxon>Pentapetalae</taxon>
        <taxon>asterids</taxon>
        <taxon>lamiids</taxon>
        <taxon>Lamiales</taxon>
        <taxon>Oleaceae</taxon>
        <taxon>Oleeae</taxon>
        <taxon>Olea</taxon>
    </lineage>
</organism>
<protein>
    <submittedName>
        <fullName evidence="1">Uncharacterized protein</fullName>
    </submittedName>
</protein>
<dbReference type="Proteomes" id="UP000594638">
    <property type="component" value="Unassembled WGS sequence"/>
</dbReference>
<keyword evidence="2" id="KW-1185">Reference proteome</keyword>
<dbReference type="EMBL" id="CACTIH010005616">
    <property type="protein sequence ID" value="CAA2999107.1"/>
    <property type="molecule type" value="Genomic_DNA"/>
</dbReference>
<name>A0A8S0T5J1_OLEEU</name>
<proteinExistence type="predicted"/>
<dbReference type="AlphaFoldDB" id="A0A8S0T5J1"/>
<evidence type="ECO:0000313" key="2">
    <source>
        <dbReference type="Proteomes" id="UP000594638"/>
    </source>
</evidence>
<dbReference type="Gramene" id="OE9A062337T1">
    <property type="protein sequence ID" value="OE9A062337C1"/>
    <property type="gene ID" value="OE9A062337"/>
</dbReference>
<comment type="caution">
    <text evidence="1">The sequence shown here is derived from an EMBL/GenBank/DDBJ whole genome shotgun (WGS) entry which is preliminary data.</text>
</comment>
<gene>
    <name evidence="1" type="ORF">OLEA9_A062337</name>
</gene>